<dbReference type="InterPro" id="IPR019432">
    <property type="entry name" value="Acyltransferase_MbtK/IucB-like"/>
</dbReference>
<protein>
    <recommendedName>
        <fullName evidence="3">Lysine N-acyltransferase MbtK</fullName>
    </recommendedName>
    <alternativeName>
        <fullName evidence="5">Mycobactin synthase protein K</fullName>
    </alternativeName>
</protein>
<comment type="caution">
    <text evidence="7">The sequence shown here is derived from an EMBL/GenBank/DDBJ whole genome shotgun (WGS) entry which is preliminary data.</text>
</comment>
<evidence type="ECO:0000313" key="8">
    <source>
        <dbReference type="Proteomes" id="UP000031563"/>
    </source>
</evidence>
<evidence type="ECO:0000256" key="5">
    <source>
        <dbReference type="ARBA" id="ARBA00031122"/>
    </source>
</evidence>
<feature type="domain" description="N-acetyltransferase" evidence="6">
    <location>
        <begin position="24"/>
        <end position="187"/>
    </location>
</feature>
<gene>
    <name evidence="7" type="ORF">QY95_00681</name>
</gene>
<dbReference type="RefSeq" id="WP_040037237.1">
    <property type="nucleotide sequence ID" value="NZ_JWIQ02000036.1"/>
</dbReference>
<evidence type="ECO:0000256" key="1">
    <source>
        <dbReference type="ARBA" id="ARBA00003818"/>
    </source>
</evidence>
<keyword evidence="8" id="KW-1185">Reference proteome</keyword>
<dbReference type="Gene3D" id="3.40.630.30">
    <property type="match status" value="1"/>
</dbReference>
<comment type="function">
    <text evidence="1">Acyltransferase required for the direct transfer of medium- to long-chain fatty acyl moieties from a carrier protein (MbtL) on to the epsilon-amino group of lysine residue in the mycobactin core.</text>
</comment>
<dbReference type="GO" id="GO:0046677">
    <property type="term" value="P:response to antibiotic"/>
    <property type="evidence" value="ECO:0007669"/>
    <property type="project" value="UniProtKB-KW"/>
</dbReference>
<dbReference type="PANTHER" id="PTHR31438">
    <property type="entry name" value="LYSINE N-ACYLTRANSFERASE C17G9.06C-RELATED"/>
    <property type="match status" value="1"/>
</dbReference>
<dbReference type="PANTHER" id="PTHR31438:SF1">
    <property type="entry name" value="LYSINE N-ACYLTRANSFERASE C17G9.06C-RELATED"/>
    <property type="match status" value="1"/>
</dbReference>
<dbReference type="PROSITE" id="PS51186">
    <property type="entry name" value="GNAT"/>
    <property type="match status" value="1"/>
</dbReference>
<dbReference type="GO" id="GO:0016410">
    <property type="term" value="F:N-acyltransferase activity"/>
    <property type="evidence" value="ECO:0007669"/>
    <property type="project" value="TreeGrafter"/>
</dbReference>
<comment type="pathway">
    <text evidence="2">Siderophore biosynthesis.</text>
</comment>
<evidence type="ECO:0000256" key="4">
    <source>
        <dbReference type="ARBA" id="ARBA00023251"/>
    </source>
</evidence>
<sequence>MKSNVAAHSFDKYEHYDPISQKTIAFRPVKAEKDGERLHTWMHEEHVIPFWNLNISFDDYMKHLQRFLKDDHQTLLIGELDGVPMSYWESYWVKGDIIGNYYSFGEYDQGIHLLIGPSAFLGKGLIYPLLLTMLYKQFQCKETNRVVAEPDIRNEKMIHVFRKCGFKAVKEVKLPDKTGLLMACERDMFERRWKNWQANQF</sequence>
<dbReference type="Proteomes" id="UP000031563">
    <property type="component" value="Unassembled WGS sequence"/>
</dbReference>
<accession>A0A0F5I8P5</accession>
<name>A0A0F5I8P5_BACTR</name>
<dbReference type="InterPro" id="IPR016181">
    <property type="entry name" value="Acyl_CoA_acyltransferase"/>
</dbReference>
<evidence type="ECO:0000256" key="2">
    <source>
        <dbReference type="ARBA" id="ARBA00004924"/>
    </source>
</evidence>
<dbReference type="SMART" id="SM01006">
    <property type="entry name" value="AlcB"/>
    <property type="match status" value="1"/>
</dbReference>
<dbReference type="GO" id="GO:0019290">
    <property type="term" value="P:siderophore biosynthetic process"/>
    <property type="evidence" value="ECO:0007669"/>
    <property type="project" value="InterPro"/>
</dbReference>
<dbReference type="STRING" id="1221996.QY95_00681"/>
<dbReference type="EMBL" id="JWIR02000021">
    <property type="protein sequence ID" value="KKB41537.1"/>
    <property type="molecule type" value="Genomic_DNA"/>
</dbReference>
<dbReference type="InterPro" id="IPR000182">
    <property type="entry name" value="GNAT_dom"/>
</dbReference>
<dbReference type="SUPFAM" id="SSF55729">
    <property type="entry name" value="Acyl-CoA N-acyltransferases (Nat)"/>
    <property type="match status" value="1"/>
</dbReference>
<evidence type="ECO:0000313" key="7">
    <source>
        <dbReference type="EMBL" id="KKB41537.1"/>
    </source>
</evidence>
<dbReference type="AlphaFoldDB" id="A0A0F5I8P5"/>
<reference evidence="7" key="1">
    <citation type="submission" date="2015-02" db="EMBL/GenBank/DDBJ databases">
        <title>Genome Assembly of Bacillaceae bacterium MTCC 8252.</title>
        <authorList>
            <person name="Verma A."/>
            <person name="Khatri I."/>
            <person name="Mual P."/>
            <person name="Subramanian S."/>
            <person name="Krishnamurthi S."/>
        </authorList>
    </citation>
    <scope>NUCLEOTIDE SEQUENCE [LARGE SCALE GENOMIC DNA]</scope>
    <source>
        <strain evidence="7">MTCC 8252</strain>
    </source>
</reference>
<evidence type="ECO:0000256" key="3">
    <source>
        <dbReference type="ARBA" id="ARBA00020586"/>
    </source>
</evidence>
<evidence type="ECO:0000259" key="6">
    <source>
        <dbReference type="PROSITE" id="PS51186"/>
    </source>
</evidence>
<dbReference type="OrthoDB" id="9795206at2"/>
<organism evidence="7 8">
    <name type="scientific">Bacillus thermotolerans</name>
    <name type="common">Quasibacillus thermotolerans</name>
    <dbReference type="NCBI Taxonomy" id="1221996"/>
    <lineage>
        <taxon>Bacteria</taxon>
        <taxon>Bacillati</taxon>
        <taxon>Bacillota</taxon>
        <taxon>Bacilli</taxon>
        <taxon>Bacillales</taxon>
        <taxon>Bacillaceae</taxon>
        <taxon>Bacillus</taxon>
    </lineage>
</organism>
<dbReference type="Pfam" id="PF13523">
    <property type="entry name" value="Acetyltransf_8"/>
    <property type="match status" value="1"/>
</dbReference>
<proteinExistence type="predicted"/>
<keyword evidence="4" id="KW-0046">Antibiotic resistance</keyword>